<keyword evidence="1" id="KW-0863">Zinc-finger</keyword>
<dbReference type="RefSeq" id="XP_048137373.1">
    <property type="nucleotide sequence ID" value="XM_048281416.1"/>
</dbReference>
<feature type="compositionally biased region" description="Basic and acidic residues" evidence="2">
    <location>
        <begin position="160"/>
        <end position="182"/>
    </location>
</feature>
<gene>
    <name evidence="5" type="primary">LOC125315665</name>
</gene>
<proteinExistence type="predicted"/>
<dbReference type="GeneID" id="125315665"/>
<keyword evidence="1" id="KW-0479">Metal-binding</keyword>
<evidence type="ECO:0000256" key="1">
    <source>
        <dbReference type="PROSITE-ProRule" id="PRU00024"/>
    </source>
</evidence>
<feature type="compositionally biased region" description="Basic residues" evidence="2">
    <location>
        <begin position="202"/>
        <end position="216"/>
    </location>
</feature>
<name>A0ABM3HLA8_9MYRT</name>
<dbReference type="InterPro" id="IPR000315">
    <property type="entry name" value="Znf_B-box"/>
</dbReference>
<protein>
    <submittedName>
        <fullName evidence="5">Protein RGF1 INDUCIBLE TRANSCRIPTION FACTOR 1-like isoform X1</fullName>
    </submittedName>
</protein>
<feature type="compositionally biased region" description="Basic and acidic residues" evidence="2">
    <location>
        <begin position="189"/>
        <end position="201"/>
    </location>
</feature>
<evidence type="ECO:0000313" key="5">
    <source>
        <dbReference type="RefSeq" id="XP_048137373.1"/>
    </source>
</evidence>
<evidence type="ECO:0000256" key="2">
    <source>
        <dbReference type="SAM" id="MobiDB-lite"/>
    </source>
</evidence>
<keyword evidence="4" id="KW-1185">Reference proteome</keyword>
<feature type="region of interest" description="Disordered" evidence="2">
    <location>
        <begin position="1"/>
        <end position="20"/>
    </location>
</feature>
<organism evidence="4 5">
    <name type="scientific">Rhodamnia argentea</name>
    <dbReference type="NCBI Taxonomy" id="178133"/>
    <lineage>
        <taxon>Eukaryota</taxon>
        <taxon>Viridiplantae</taxon>
        <taxon>Streptophyta</taxon>
        <taxon>Embryophyta</taxon>
        <taxon>Tracheophyta</taxon>
        <taxon>Spermatophyta</taxon>
        <taxon>Magnoliopsida</taxon>
        <taxon>eudicotyledons</taxon>
        <taxon>Gunneridae</taxon>
        <taxon>Pentapetalae</taxon>
        <taxon>rosids</taxon>
        <taxon>malvids</taxon>
        <taxon>Myrtales</taxon>
        <taxon>Myrtaceae</taxon>
        <taxon>Myrtoideae</taxon>
        <taxon>Myrteae</taxon>
        <taxon>Australasian group</taxon>
        <taxon>Rhodamnia</taxon>
    </lineage>
</organism>
<evidence type="ECO:0000313" key="4">
    <source>
        <dbReference type="Proteomes" id="UP000827889"/>
    </source>
</evidence>
<dbReference type="Pfam" id="PF04640">
    <property type="entry name" value="PLATZ"/>
    <property type="match status" value="1"/>
</dbReference>
<feature type="region of interest" description="Disordered" evidence="2">
    <location>
        <begin position="160"/>
        <end position="222"/>
    </location>
</feature>
<feature type="domain" description="B box-type" evidence="3">
    <location>
        <begin position="38"/>
        <end position="77"/>
    </location>
</feature>
<dbReference type="Proteomes" id="UP000827889">
    <property type="component" value="Chromosome 6"/>
</dbReference>
<reference evidence="5" key="1">
    <citation type="submission" date="2025-08" db="UniProtKB">
        <authorList>
            <consortium name="RefSeq"/>
        </authorList>
    </citation>
    <scope>IDENTIFICATION</scope>
    <source>
        <tissue evidence="5">Leaf</tissue>
    </source>
</reference>
<dbReference type="InterPro" id="IPR006734">
    <property type="entry name" value="PLATZ"/>
</dbReference>
<accession>A0ABM3HLA8</accession>
<dbReference type="PANTHER" id="PTHR31065:SF41">
    <property type="entry name" value="PLATZ TRANSCRIPTION FACTOR FAMILY PROTEIN"/>
    <property type="match status" value="1"/>
</dbReference>
<sequence length="222" mass="25326">MFPVDFMMQRGRKVSSPEGKKRPDWLGDLLQCGFFSQCSRHCEMPRSEQRLYCLDCNLAICKHCAANDHGRHPRLHILKYKCDNAVRVQDMRSYFNCSEIKSYIINEDKVVLISPRSPPETSEQPKNCRSCAACGVSIQRSSETYCSIACKVSLEPADQQERAADEGSRKESSTITLHDGKEGSCSSPEDGRDARSDEPRRSFRPRHRLLKRKGIPRRAPLF</sequence>
<dbReference type="PANTHER" id="PTHR31065">
    <property type="entry name" value="PLATZ TRANSCRIPTION FACTOR FAMILY PROTEIN"/>
    <property type="match status" value="1"/>
</dbReference>
<evidence type="ECO:0000259" key="3">
    <source>
        <dbReference type="PROSITE" id="PS50119"/>
    </source>
</evidence>
<dbReference type="PROSITE" id="PS50119">
    <property type="entry name" value="ZF_BBOX"/>
    <property type="match status" value="1"/>
</dbReference>
<keyword evidence="1" id="KW-0862">Zinc</keyword>